<dbReference type="EMBL" id="HM008710">
    <property type="protein sequence ID" value="ADN26525.3"/>
    <property type="molecule type" value="Genomic_DNA"/>
</dbReference>
<reference evidence="2" key="1">
    <citation type="submission" date="2012-01" db="EMBL/GenBank/DDBJ databases">
        <authorList>
            <person name="Campeau S.A."/>
            <person name="Porcella S.F."/>
            <person name="Schwan T.G."/>
            <person name="Barbour A.G."/>
        </authorList>
    </citation>
    <scope>NUCLEOTIDE SEQUENCE</scope>
    <source>
        <strain evidence="2">91E135</strain>
        <plasmid evidence="2">lp150</plasmid>
    </source>
</reference>
<keyword evidence="2" id="KW-0614">Plasmid</keyword>
<reference evidence="2" key="2">
    <citation type="journal article" date="2013" name="J. Bacteriol.">
        <title>Large linear plasmids of Borrelia species that cause relapsing fever.</title>
        <authorList>
            <person name="Miller S.C."/>
            <person name="Porcella S.F."/>
            <person name="Raffel S.J."/>
            <person name="Schwan T.G."/>
            <person name="Barbour A.G."/>
        </authorList>
    </citation>
    <scope>NUCLEOTIDE SEQUENCE</scope>
    <source>
        <strain evidence="2">91E135</strain>
        <plasmid evidence="2">lp150</plasmid>
    </source>
</reference>
<geneLocation type="plasmid" evidence="2">
    <name>lp150</name>
</geneLocation>
<accession>T1ECQ2</accession>
<reference evidence="2" key="3">
    <citation type="submission" date="2015-06" db="EMBL/GenBank/DDBJ databases">
        <authorList>
            <person name="Hoefler B.C."/>
            <person name="Straight P.D."/>
        </authorList>
    </citation>
    <scope>NUCLEOTIDE SEQUENCE</scope>
    <source>
        <strain evidence="2">91E135</strain>
        <plasmid evidence="2">lp150</plasmid>
    </source>
</reference>
<dbReference type="RefSeq" id="WP_054287476.1">
    <property type="nucleotide sequence ID" value="NC_021624.2"/>
</dbReference>
<keyword evidence="1" id="KW-0812">Transmembrane</keyword>
<keyword evidence="1" id="KW-1133">Transmembrane helix</keyword>
<keyword evidence="1" id="KW-0472">Membrane</keyword>
<sequence>MLLFNILGGRSLVSRKIIILLTVVLFFCVQGYFTSLKAMWQDRNSNLQNDQEARLEGLKDKFGYIHLKKVDGDVFKNMKNEKPKGIIDELKLPVVSFDVAKLSSPFDNLDIDFSFFRVNFTHSVQDGQVKPGGQKNQVVEKIKDAKLKSISLLVTDPVKKILGTDYFPEILNEMKKRGFQPRHLLIILLGFRTKVGEEINVEMNFDHLSILEQALEQKDKVIHIGDKNSYALKLNFATKSDNHDKLFLPGEVKYDSSDAKVIFRNEGEQDYSQNDSTVIQKLEVIKMSVGYINVLKNLITVNQLKDFLDENKDAILRFVK</sequence>
<dbReference type="AlphaFoldDB" id="T1ECQ2"/>
<feature type="transmembrane region" description="Helical" evidence="1">
    <location>
        <begin position="12"/>
        <end position="33"/>
    </location>
</feature>
<protein>
    <submittedName>
        <fullName evidence="2">Uncharacterized protein</fullName>
    </submittedName>
</protein>
<organism evidence="2">
    <name type="scientific">Borrelia turicatae (strain 91E135)</name>
    <dbReference type="NCBI Taxonomy" id="314724"/>
    <lineage>
        <taxon>Bacteria</taxon>
        <taxon>Pseudomonadati</taxon>
        <taxon>Spirochaetota</taxon>
        <taxon>Spirochaetia</taxon>
        <taxon>Spirochaetales</taxon>
        <taxon>Borreliaceae</taxon>
        <taxon>Borrelia</taxon>
    </lineage>
</organism>
<name>T1ECQ2_BORT9</name>
<proteinExistence type="predicted"/>
<evidence type="ECO:0000256" key="1">
    <source>
        <dbReference type="SAM" id="Phobius"/>
    </source>
</evidence>
<gene>
    <name evidence="2" type="ORF">BTA097</name>
</gene>
<evidence type="ECO:0000313" key="2">
    <source>
        <dbReference type="EMBL" id="ADN26525.3"/>
    </source>
</evidence>